<accession>A0A915YNA6</accession>
<organism evidence="1 2">
    <name type="scientific">Rhizophagus irregularis</name>
    <dbReference type="NCBI Taxonomy" id="588596"/>
    <lineage>
        <taxon>Eukaryota</taxon>
        <taxon>Fungi</taxon>
        <taxon>Fungi incertae sedis</taxon>
        <taxon>Mucoromycota</taxon>
        <taxon>Glomeromycotina</taxon>
        <taxon>Glomeromycetes</taxon>
        <taxon>Glomerales</taxon>
        <taxon>Glomeraceae</taxon>
        <taxon>Rhizophagus</taxon>
    </lineage>
</organism>
<evidence type="ECO:0000313" key="2">
    <source>
        <dbReference type="Proteomes" id="UP000684084"/>
    </source>
</evidence>
<dbReference type="EMBL" id="CAGKOT010000001">
    <property type="protein sequence ID" value="CAB5294524.1"/>
    <property type="molecule type" value="Genomic_DNA"/>
</dbReference>
<protein>
    <submittedName>
        <fullName evidence="1">Uncharacterized protein</fullName>
    </submittedName>
</protein>
<dbReference type="OrthoDB" id="10357349at2759"/>
<dbReference type="Proteomes" id="UP000684084">
    <property type="component" value="Unassembled WGS sequence"/>
</dbReference>
<name>A0A915YNA6_9GLOM</name>
<dbReference type="AlphaFoldDB" id="A0A915YNA6"/>
<reference evidence="1" key="1">
    <citation type="submission" date="2020-05" db="EMBL/GenBank/DDBJ databases">
        <authorList>
            <person name="Rincon C."/>
            <person name="Sanders R I."/>
            <person name="Robbins C."/>
            <person name="Chaturvedi A."/>
        </authorList>
    </citation>
    <scope>NUCLEOTIDE SEQUENCE</scope>
    <source>
        <strain evidence="1">CHB12</strain>
    </source>
</reference>
<sequence>MFRSVLTSKTKTTDFLECRLRVGLRNWTNLEYFIDLVWTSKSKKRDGPWILYRSQILYRPGLQNKKEIRTLDIISAWTSNKKEFFLGWTSQNVDNGSDFEIIILGDRP</sequence>
<gene>
    <name evidence="1" type="ORF">CHRIB12_LOCUS351</name>
</gene>
<comment type="caution">
    <text evidence="1">The sequence shown here is derived from an EMBL/GenBank/DDBJ whole genome shotgun (WGS) entry which is preliminary data.</text>
</comment>
<proteinExistence type="predicted"/>
<evidence type="ECO:0000313" key="1">
    <source>
        <dbReference type="EMBL" id="CAB5294524.1"/>
    </source>
</evidence>